<evidence type="ECO:0000313" key="1">
    <source>
        <dbReference type="EMBL" id="KAK2903412.1"/>
    </source>
</evidence>
<reference evidence="1" key="1">
    <citation type="submission" date="2023-08" db="EMBL/GenBank/DDBJ databases">
        <title>Chromosome-level Genome Assembly of mud carp (Cirrhinus molitorella).</title>
        <authorList>
            <person name="Liu H."/>
        </authorList>
    </citation>
    <scope>NUCLEOTIDE SEQUENCE</scope>
    <source>
        <strain evidence="1">Prfri</strain>
        <tissue evidence="1">Muscle</tissue>
    </source>
</reference>
<protein>
    <submittedName>
        <fullName evidence="1">Uncharacterized protein</fullName>
    </submittedName>
</protein>
<comment type="caution">
    <text evidence="1">The sequence shown here is derived from an EMBL/GenBank/DDBJ whole genome shotgun (WGS) entry which is preliminary data.</text>
</comment>
<gene>
    <name evidence="1" type="ORF">Q8A67_008125</name>
</gene>
<accession>A0AA88PY13</accession>
<evidence type="ECO:0000313" key="2">
    <source>
        <dbReference type="Proteomes" id="UP001187343"/>
    </source>
</evidence>
<proteinExistence type="predicted"/>
<dbReference type="EMBL" id="JAUYZG010000007">
    <property type="protein sequence ID" value="KAK2903412.1"/>
    <property type="molecule type" value="Genomic_DNA"/>
</dbReference>
<dbReference type="AlphaFoldDB" id="A0AA88PY13"/>
<keyword evidence="2" id="KW-1185">Reference proteome</keyword>
<dbReference type="Proteomes" id="UP001187343">
    <property type="component" value="Unassembled WGS sequence"/>
</dbReference>
<name>A0AA88PY13_9TELE</name>
<organism evidence="1 2">
    <name type="scientific">Cirrhinus molitorella</name>
    <name type="common">mud carp</name>
    <dbReference type="NCBI Taxonomy" id="172907"/>
    <lineage>
        <taxon>Eukaryota</taxon>
        <taxon>Metazoa</taxon>
        <taxon>Chordata</taxon>
        <taxon>Craniata</taxon>
        <taxon>Vertebrata</taxon>
        <taxon>Euteleostomi</taxon>
        <taxon>Actinopterygii</taxon>
        <taxon>Neopterygii</taxon>
        <taxon>Teleostei</taxon>
        <taxon>Ostariophysi</taxon>
        <taxon>Cypriniformes</taxon>
        <taxon>Cyprinidae</taxon>
        <taxon>Labeoninae</taxon>
        <taxon>Labeonini</taxon>
        <taxon>Cirrhinus</taxon>
    </lineage>
</organism>
<sequence length="194" mass="21528">MPCCWVWISDSGSAGDFTIYASGKVFMGSELIPAYISEGEGPDYAISRVLLESDFTVPPECECVVWGLVDDPKPELPAVLEPVGLADGLSSGSNMFNMEQRIPVRLCNITASSKTLSQEACFRVLIEVYPDPLKSSMEGEGADTAPTDAQWVDLAMFHSEIQIPNAARRHRHHYWLLCWHCREKTFAVRVSKEA</sequence>